<dbReference type="EC" id="2.4.1.213" evidence="7"/>
<dbReference type="PANTHER" id="PTHR10788">
    <property type="entry name" value="TREHALOSE-6-PHOSPHATE SYNTHASE"/>
    <property type="match status" value="1"/>
</dbReference>
<evidence type="ECO:0000256" key="3">
    <source>
        <dbReference type="ARBA" id="ARBA00022679"/>
    </source>
</evidence>
<dbReference type="CDD" id="cd03788">
    <property type="entry name" value="GT20_TPS"/>
    <property type="match status" value="1"/>
</dbReference>
<dbReference type="InterPro" id="IPR003337">
    <property type="entry name" value="Trehalose_PPase"/>
</dbReference>
<dbReference type="Gene3D" id="3.40.50.2000">
    <property type="entry name" value="Glycogen Phosphorylase B"/>
    <property type="match status" value="2"/>
</dbReference>
<comment type="similarity">
    <text evidence="1">Belongs to the glycosyltransferase 20 family.</text>
</comment>
<name>A0A238Z461_9BACT</name>
<gene>
    <name evidence="10" type="ORF">SAMN04488503_1239</name>
</gene>
<dbReference type="InterPro" id="IPR023214">
    <property type="entry name" value="HAD_sf"/>
</dbReference>
<dbReference type="SUPFAM" id="SSF53756">
    <property type="entry name" value="UDP-Glycosyltransferase/glycogen phosphorylase"/>
    <property type="match status" value="1"/>
</dbReference>
<dbReference type="SUPFAM" id="SSF56784">
    <property type="entry name" value="HAD-like"/>
    <property type="match status" value="1"/>
</dbReference>
<keyword evidence="3" id="KW-0808">Transferase</keyword>
<dbReference type="GO" id="GO:0005829">
    <property type="term" value="C:cytosol"/>
    <property type="evidence" value="ECO:0007669"/>
    <property type="project" value="TreeGrafter"/>
</dbReference>
<evidence type="ECO:0000256" key="5">
    <source>
        <dbReference type="ARBA" id="ARBA00055920"/>
    </source>
</evidence>
<dbReference type="GO" id="GO:0033828">
    <property type="term" value="F:glucosylglycerol-phosphate synthase activity"/>
    <property type="evidence" value="ECO:0007669"/>
    <property type="project" value="UniProtKB-EC"/>
</dbReference>
<dbReference type="GO" id="GO:0004805">
    <property type="term" value="F:trehalose-phosphatase activity"/>
    <property type="evidence" value="ECO:0007669"/>
    <property type="project" value="TreeGrafter"/>
</dbReference>
<comment type="catalytic activity">
    <reaction evidence="4">
        <text>ADP-alpha-D-glucose + sn-glycerol 3-phosphate = 2-O-(alpha-D-glucopyranosyl)-sn-glycerol 3-phosphate + ADP + H(+)</text>
        <dbReference type="Rhea" id="RHEA:12881"/>
        <dbReference type="ChEBI" id="CHEBI:15378"/>
        <dbReference type="ChEBI" id="CHEBI:57498"/>
        <dbReference type="ChEBI" id="CHEBI:57597"/>
        <dbReference type="ChEBI" id="CHEBI:87089"/>
        <dbReference type="ChEBI" id="CHEBI:456216"/>
        <dbReference type="EC" id="2.4.1.213"/>
    </reaction>
</comment>
<dbReference type="Proteomes" id="UP000198324">
    <property type="component" value="Unassembled WGS sequence"/>
</dbReference>
<dbReference type="InterPro" id="IPR001830">
    <property type="entry name" value="Glyco_trans_20"/>
</dbReference>
<accession>A0A238Z461</accession>
<dbReference type="PANTHER" id="PTHR10788:SF106">
    <property type="entry name" value="BCDNA.GH08860"/>
    <property type="match status" value="1"/>
</dbReference>
<reference evidence="10 11" key="1">
    <citation type="submission" date="2017-06" db="EMBL/GenBank/DDBJ databases">
        <authorList>
            <person name="Kim H.J."/>
            <person name="Triplett B.A."/>
        </authorList>
    </citation>
    <scope>NUCLEOTIDE SEQUENCE [LARGE SCALE GENOMIC DNA]</scope>
    <source>
        <strain evidence="10 11">DSM 13116</strain>
    </source>
</reference>
<evidence type="ECO:0000313" key="10">
    <source>
        <dbReference type="EMBL" id="SNR78157.1"/>
    </source>
</evidence>
<dbReference type="GO" id="GO:0005992">
    <property type="term" value="P:trehalose biosynthetic process"/>
    <property type="evidence" value="ECO:0007669"/>
    <property type="project" value="InterPro"/>
</dbReference>
<dbReference type="Gene3D" id="3.30.70.1020">
    <property type="entry name" value="Trehalose-6-phosphate phosphatase related protein, domain 2"/>
    <property type="match status" value="1"/>
</dbReference>
<evidence type="ECO:0000256" key="6">
    <source>
        <dbReference type="ARBA" id="ARBA00060702"/>
    </source>
</evidence>
<evidence type="ECO:0000256" key="9">
    <source>
        <dbReference type="ARBA" id="ARBA00080497"/>
    </source>
</evidence>
<keyword evidence="11" id="KW-1185">Reference proteome</keyword>
<dbReference type="Pfam" id="PF00982">
    <property type="entry name" value="Glyco_transf_20"/>
    <property type="match status" value="1"/>
</dbReference>
<evidence type="ECO:0000256" key="7">
    <source>
        <dbReference type="ARBA" id="ARBA00066821"/>
    </source>
</evidence>
<dbReference type="InterPro" id="IPR036412">
    <property type="entry name" value="HAD-like_sf"/>
</dbReference>
<dbReference type="GO" id="GO:0003825">
    <property type="term" value="F:alpha,alpha-trehalose-phosphate synthase (UDP-forming) activity"/>
    <property type="evidence" value="ECO:0007669"/>
    <property type="project" value="TreeGrafter"/>
</dbReference>
<dbReference type="FunFam" id="3.40.50.2000:FF:000010">
    <property type="entry name" value="Alpha,alpha-trehalose-phosphate synthase"/>
    <property type="match status" value="1"/>
</dbReference>
<evidence type="ECO:0000256" key="4">
    <source>
        <dbReference type="ARBA" id="ARBA00052754"/>
    </source>
</evidence>
<proteinExistence type="inferred from homology"/>
<evidence type="ECO:0000313" key="11">
    <source>
        <dbReference type="Proteomes" id="UP000198324"/>
    </source>
</evidence>
<evidence type="ECO:0000256" key="8">
    <source>
        <dbReference type="ARBA" id="ARBA00069974"/>
    </source>
</evidence>
<evidence type="ECO:0000256" key="2">
    <source>
        <dbReference type="ARBA" id="ARBA00022676"/>
    </source>
</evidence>
<dbReference type="Gene3D" id="3.40.50.1000">
    <property type="entry name" value="HAD superfamily/HAD-like"/>
    <property type="match status" value="1"/>
</dbReference>
<sequence>MKHWTQLVRSQEFRAFLSAPRKLLMLDYDGTLAPFSVERHKAAPYVGVRSHLETLCRASDWRVVIVSGRLATEVSSLLGLPKGLEVFGSHGAERLDPGGTISRAPLPPAWERALADARFWAEGQAVTQQLEEKHGCLALHVRGLTPPKAAELLAAATHAFGHMAQAAGAEVLPFDGGVELRCHACNKRHAVERLLAEERARHGQGLAVAYLGDDLTDEDAFSALGGEGLAVLVARRGRSSLARHLLRPPGELLEFLNACALSASPPAVATAPGDGPEEGGEAHGLRGRLVVVSNRLPVTLARKPSGWEVQAGAGGLVTALAPVLRDRGGLWIGSCGQGGEAEASAPFARFSKEAGYRLLPVELTGEEHRDYYEGFSNEIIWPLFHDFQSRCNFEPRYWNCYQEVNRKFARTVAANSREDDYVWVHDYHLMHVAGFLREQGARRSCGFFLHIPFPAPDIFLKLPWRRQVLSALLEHQLVGFQTLADRRNFIRCLQVLHPRAEVWGRGCVVTAGVEEKSVRIGCFPIGIDYAAFAKLAASPAMAAQARAIRQAYRDRTILLGVDRLDYSKGVPQRLRALRSALARHPELRERVCHVQVLVPSREGVGEYQELKNEIERLVTQINGEFTVPGWVPIHHLYRNLSRQELVAYYLASDVALVTPLRDGMNLVAKEYCASNVTETGALVLSEFAGAAAQFQRLGALLVNPYDTEEVADAIKTACCLSRPDRRMRMHKLRENVRRSNVSGWVDSFLDAAFSRHLDDFAPIETVQFHEKPPRRAGKTWPRGH</sequence>
<evidence type="ECO:0000256" key="1">
    <source>
        <dbReference type="ARBA" id="ARBA00008799"/>
    </source>
</evidence>
<keyword evidence="2" id="KW-0328">Glycosyltransferase</keyword>
<protein>
    <recommendedName>
        <fullName evidence="8">Glucosylglycerol-phosphate synthase</fullName>
        <ecNumber evidence="7">2.4.1.213</ecNumber>
    </recommendedName>
    <alternativeName>
        <fullName evidence="9">Glucosyl-glycerol-phosphate synthase</fullName>
    </alternativeName>
</protein>
<dbReference type="OrthoDB" id="9815690at2"/>
<dbReference type="EMBL" id="FZOC01000002">
    <property type="protein sequence ID" value="SNR78157.1"/>
    <property type="molecule type" value="Genomic_DNA"/>
</dbReference>
<comment type="pathway">
    <text evidence="6">Glycan metabolism; glucosylglycerol biosynthesis.</text>
</comment>
<dbReference type="AlphaFoldDB" id="A0A238Z461"/>
<dbReference type="RefSeq" id="WP_089272801.1">
    <property type="nucleotide sequence ID" value="NZ_FZOC01000002.1"/>
</dbReference>
<comment type="function">
    <text evidence="5">Involved in salt tolerance by producing GG-phosphate from ADP-glucose and glycerol-3-phosphate (G3P), an intermediate in the synthesis of the osmolyte glucosylglycerol (GG).</text>
</comment>
<dbReference type="Pfam" id="PF02358">
    <property type="entry name" value="Trehalose_PPase"/>
    <property type="match status" value="1"/>
</dbReference>
<dbReference type="NCBIfam" id="TIGR00685">
    <property type="entry name" value="T6PP"/>
    <property type="match status" value="1"/>
</dbReference>
<organism evidence="10 11">
    <name type="scientific">Humidesulfovibrio mexicanus</name>
    <dbReference type="NCBI Taxonomy" id="147047"/>
    <lineage>
        <taxon>Bacteria</taxon>
        <taxon>Pseudomonadati</taxon>
        <taxon>Thermodesulfobacteriota</taxon>
        <taxon>Desulfovibrionia</taxon>
        <taxon>Desulfovibrionales</taxon>
        <taxon>Desulfovibrionaceae</taxon>
        <taxon>Humidesulfovibrio</taxon>
    </lineage>
</organism>